<sequence>MPNTGTDVLHTHLVCLFDVESHLSHPQRAQLVNTLIFLIRNKYTPLIPPPHDFNVILVKDDFDMWRMDVTLREQVVMFGAPVETRKDAMSGLRVRIEKRAAQVVRERSGRAREKGAGGKENKTWRPGTEEKERQLSWVEEEMGMIREARVEEERDVQAAADDMRAVRVSGKEEDERDEGQNEGAEDSGQSWNDANANDEIEEGEVVEATAPIRRIGKKRKANADSDGPRKKAKSEQEGEKALKASHESEEVSGHSAQGEEPINEAEKPEQAGKRGLKGWMGSWYRSRRSPSPDT</sequence>
<accession>A0A6A6IPU6</accession>
<name>A0A6A6IPU6_9PLEO</name>
<dbReference type="EMBL" id="ML987192">
    <property type="protein sequence ID" value="KAF2251812.1"/>
    <property type="molecule type" value="Genomic_DNA"/>
</dbReference>
<dbReference type="RefSeq" id="XP_033686816.1">
    <property type="nucleotide sequence ID" value="XM_033832937.1"/>
</dbReference>
<proteinExistence type="predicted"/>
<protein>
    <submittedName>
        <fullName evidence="2">Uncharacterized protein</fullName>
    </submittedName>
</protein>
<evidence type="ECO:0000256" key="1">
    <source>
        <dbReference type="SAM" id="MobiDB-lite"/>
    </source>
</evidence>
<dbReference type="OrthoDB" id="10590635at2759"/>
<dbReference type="GeneID" id="54586267"/>
<reference evidence="2" key="1">
    <citation type="journal article" date="2020" name="Stud. Mycol.">
        <title>101 Dothideomycetes genomes: a test case for predicting lifestyles and emergence of pathogens.</title>
        <authorList>
            <person name="Haridas S."/>
            <person name="Albert R."/>
            <person name="Binder M."/>
            <person name="Bloem J."/>
            <person name="Labutti K."/>
            <person name="Salamov A."/>
            <person name="Andreopoulos B."/>
            <person name="Baker S."/>
            <person name="Barry K."/>
            <person name="Bills G."/>
            <person name="Bluhm B."/>
            <person name="Cannon C."/>
            <person name="Castanera R."/>
            <person name="Culley D."/>
            <person name="Daum C."/>
            <person name="Ezra D."/>
            <person name="Gonzalez J."/>
            <person name="Henrissat B."/>
            <person name="Kuo A."/>
            <person name="Liang C."/>
            <person name="Lipzen A."/>
            <person name="Lutzoni F."/>
            <person name="Magnuson J."/>
            <person name="Mondo S."/>
            <person name="Nolan M."/>
            <person name="Ohm R."/>
            <person name="Pangilinan J."/>
            <person name="Park H.-J."/>
            <person name="Ramirez L."/>
            <person name="Alfaro M."/>
            <person name="Sun H."/>
            <person name="Tritt A."/>
            <person name="Yoshinaga Y."/>
            <person name="Zwiers L.-H."/>
            <person name="Turgeon B."/>
            <person name="Goodwin S."/>
            <person name="Spatafora J."/>
            <person name="Crous P."/>
            <person name="Grigoriev I."/>
        </authorList>
    </citation>
    <scope>NUCLEOTIDE SEQUENCE</scope>
    <source>
        <strain evidence="2">CBS 122368</strain>
    </source>
</reference>
<keyword evidence="3" id="KW-1185">Reference proteome</keyword>
<evidence type="ECO:0000313" key="3">
    <source>
        <dbReference type="Proteomes" id="UP000800094"/>
    </source>
</evidence>
<dbReference type="AlphaFoldDB" id="A0A6A6IPU6"/>
<feature type="region of interest" description="Disordered" evidence="1">
    <location>
        <begin position="151"/>
        <end position="294"/>
    </location>
</feature>
<feature type="compositionally biased region" description="Basic and acidic residues" evidence="1">
    <location>
        <begin position="151"/>
        <end position="173"/>
    </location>
</feature>
<organism evidence="2 3">
    <name type="scientific">Trematosphaeria pertusa</name>
    <dbReference type="NCBI Taxonomy" id="390896"/>
    <lineage>
        <taxon>Eukaryota</taxon>
        <taxon>Fungi</taxon>
        <taxon>Dikarya</taxon>
        <taxon>Ascomycota</taxon>
        <taxon>Pezizomycotina</taxon>
        <taxon>Dothideomycetes</taxon>
        <taxon>Pleosporomycetidae</taxon>
        <taxon>Pleosporales</taxon>
        <taxon>Massarineae</taxon>
        <taxon>Trematosphaeriaceae</taxon>
        <taxon>Trematosphaeria</taxon>
    </lineage>
</organism>
<evidence type="ECO:0000313" key="2">
    <source>
        <dbReference type="EMBL" id="KAF2251812.1"/>
    </source>
</evidence>
<dbReference type="Proteomes" id="UP000800094">
    <property type="component" value="Unassembled WGS sequence"/>
</dbReference>
<gene>
    <name evidence="2" type="ORF">BU26DRAFT_561615</name>
</gene>
<feature type="region of interest" description="Disordered" evidence="1">
    <location>
        <begin position="105"/>
        <end position="133"/>
    </location>
</feature>
<feature type="compositionally biased region" description="Acidic residues" evidence="1">
    <location>
        <begin position="196"/>
        <end position="205"/>
    </location>
</feature>
<feature type="compositionally biased region" description="Basic and acidic residues" evidence="1">
    <location>
        <begin position="221"/>
        <end position="252"/>
    </location>
</feature>